<evidence type="ECO:0000256" key="3">
    <source>
        <dbReference type="RuleBase" id="RU003457"/>
    </source>
</evidence>
<evidence type="ECO:0000313" key="6">
    <source>
        <dbReference type="EMBL" id="PNU03761.1"/>
    </source>
</evidence>
<proteinExistence type="inferred from homology"/>
<feature type="binding site" evidence="2">
    <location>
        <position position="59"/>
    </location>
    <ligand>
        <name>Fe cation</name>
        <dbReference type="ChEBI" id="CHEBI:24875"/>
    </ligand>
</feature>
<dbReference type="OrthoDB" id="9780903at2"/>
<dbReference type="Pfam" id="PF02678">
    <property type="entry name" value="Pirin"/>
    <property type="match status" value="1"/>
</dbReference>
<feature type="binding site" evidence="2">
    <location>
        <position position="98"/>
    </location>
    <ligand>
        <name>Fe cation</name>
        <dbReference type="ChEBI" id="CHEBI:24875"/>
    </ligand>
</feature>
<dbReference type="PANTHER" id="PTHR13903">
    <property type="entry name" value="PIRIN-RELATED"/>
    <property type="match status" value="1"/>
</dbReference>
<evidence type="ECO:0000259" key="5">
    <source>
        <dbReference type="Pfam" id="PF05726"/>
    </source>
</evidence>
<sequence>MLHRSIDRVTTIPPLGPGFDGERHKAALVVSPGNFNATDPFFLMADDHITLEGRFGEAHPHAGLETVTFMLNGTMEDTGGRLAEGDVEWMTAGSGIVHSEDAMVSTGMRLFQLWLVLPEGQRNMPPRVQILQRAAMPVHVEPGVEAIVYSGRLGDAAAATKNAVPVTLADIRMEPDASFAPELPAAYNAFTVVIDGEATAGAGGEPLSENMVGWTGPAGGASSMLALRAGAKGARILLYAGQPQNIEVVAQGPFIAGSREELAGYYAAFRQGRFPHAGTMRPVALA</sequence>
<feature type="binding site" evidence="2">
    <location>
        <position position="100"/>
    </location>
    <ligand>
        <name>Fe cation</name>
        <dbReference type="ChEBI" id="CHEBI:24875"/>
    </ligand>
</feature>
<evidence type="ECO:0000259" key="4">
    <source>
        <dbReference type="Pfam" id="PF02678"/>
    </source>
</evidence>
<dbReference type="InterPro" id="IPR008778">
    <property type="entry name" value="Pirin_C_dom"/>
</dbReference>
<reference evidence="6 7" key="1">
    <citation type="submission" date="2016-05" db="EMBL/GenBank/DDBJ databases">
        <title>Complete genome sequence of Novosphingobium guangzhouense SA925(T).</title>
        <authorList>
            <person name="Sha S."/>
        </authorList>
    </citation>
    <scope>NUCLEOTIDE SEQUENCE [LARGE SCALE GENOMIC DNA]</scope>
    <source>
        <strain evidence="6 7">SA925</strain>
    </source>
</reference>
<evidence type="ECO:0000313" key="7">
    <source>
        <dbReference type="Proteomes" id="UP000236327"/>
    </source>
</evidence>
<dbReference type="Pfam" id="PF05726">
    <property type="entry name" value="Pirin_C"/>
    <property type="match status" value="1"/>
</dbReference>
<feature type="domain" description="Pirin C-terminal" evidence="5">
    <location>
        <begin position="169"/>
        <end position="274"/>
    </location>
</feature>
<dbReference type="InterPro" id="IPR003829">
    <property type="entry name" value="Pirin_N_dom"/>
</dbReference>
<dbReference type="GO" id="GO:0046872">
    <property type="term" value="F:metal ion binding"/>
    <property type="evidence" value="ECO:0007669"/>
    <property type="project" value="UniProtKB-KW"/>
</dbReference>
<gene>
    <name evidence="6" type="ORF">A8V01_22660</name>
</gene>
<dbReference type="InterPro" id="IPR014710">
    <property type="entry name" value="RmlC-like_jellyroll"/>
</dbReference>
<dbReference type="AlphaFoldDB" id="A0A2K2FY90"/>
<dbReference type="PANTHER" id="PTHR13903:SF8">
    <property type="entry name" value="PIRIN"/>
    <property type="match status" value="1"/>
</dbReference>
<organism evidence="6 7">
    <name type="scientific">Novosphingobium guangzhouense</name>
    <dbReference type="NCBI Taxonomy" id="1850347"/>
    <lineage>
        <taxon>Bacteria</taxon>
        <taxon>Pseudomonadati</taxon>
        <taxon>Pseudomonadota</taxon>
        <taxon>Alphaproteobacteria</taxon>
        <taxon>Sphingomonadales</taxon>
        <taxon>Sphingomonadaceae</taxon>
        <taxon>Novosphingobium</taxon>
    </lineage>
</organism>
<comment type="cofactor">
    <cofactor evidence="2">
        <name>Fe cation</name>
        <dbReference type="ChEBI" id="CHEBI:24875"/>
    </cofactor>
    <text evidence="2">Binds 1 Fe cation per subunit.</text>
</comment>
<dbReference type="Proteomes" id="UP000236327">
    <property type="component" value="Unassembled WGS sequence"/>
</dbReference>
<dbReference type="RefSeq" id="WP_103097088.1">
    <property type="nucleotide sequence ID" value="NZ_LYMM01000044.1"/>
</dbReference>
<feature type="domain" description="Pirin N-terminal" evidence="4">
    <location>
        <begin position="47"/>
        <end position="115"/>
    </location>
</feature>
<name>A0A2K2FY90_9SPHN</name>
<keyword evidence="7" id="KW-1185">Reference proteome</keyword>
<comment type="similarity">
    <text evidence="1 3">Belongs to the pirin family.</text>
</comment>
<comment type="caution">
    <text evidence="6">The sequence shown here is derived from an EMBL/GenBank/DDBJ whole genome shotgun (WGS) entry which is preliminary data.</text>
</comment>
<accession>A0A2K2FY90</accession>
<protein>
    <submittedName>
        <fullName evidence="6">Nuclease PIN</fullName>
    </submittedName>
</protein>
<dbReference type="Gene3D" id="2.60.120.10">
    <property type="entry name" value="Jelly Rolls"/>
    <property type="match status" value="2"/>
</dbReference>
<dbReference type="InterPro" id="IPR012093">
    <property type="entry name" value="Pirin"/>
</dbReference>
<keyword evidence="2" id="KW-0479">Metal-binding</keyword>
<keyword evidence="2" id="KW-0408">Iron</keyword>
<dbReference type="SUPFAM" id="SSF51182">
    <property type="entry name" value="RmlC-like cupins"/>
    <property type="match status" value="1"/>
</dbReference>
<dbReference type="EMBL" id="LYMM01000044">
    <property type="protein sequence ID" value="PNU03761.1"/>
    <property type="molecule type" value="Genomic_DNA"/>
</dbReference>
<dbReference type="CDD" id="cd02247">
    <property type="entry name" value="cupin_pirin_C"/>
    <property type="match status" value="1"/>
</dbReference>
<evidence type="ECO:0000256" key="1">
    <source>
        <dbReference type="ARBA" id="ARBA00008416"/>
    </source>
</evidence>
<dbReference type="PIRSF" id="PIRSF006232">
    <property type="entry name" value="Pirin"/>
    <property type="match status" value="1"/>
</dbReference>
<evidence type="ECO:0000256" key="2">
    <source>
        <dbReference type="PIRSR" id="PIRSR006232-1"/>
    </source>
</evidence>
<feature type="binding site" evidence="2">
    <location>
        <position position="61"/>
    </location>
    <ligand>
        <name>Fe cation</name>
        <dbReference type="ChEBI" id="CHEBI:24875"/>
    </ligand>
</feature>
<dbReference type="InterPro" id="IPR011051">
    <property type="entry name" value="RmlC_Cupin_sf"/>
</dbReference>